<evidence type="ECO:0000256" key="1">
    <source>
        <dbReference type="ARBA" id="ARBA00004123"/>
    </source>
</evidence>
<proteinExistence type="predicted"/>
<keyword evidence="4" id="KW-0804">Transcription</keyword>
<dbReference type="OMA" id="AGAMSEC"/>
<keyword evidence="6" id="KW-1185">Reference proteome</keyword>
<sequence length="216" mass="23730">MVKEKRHSLGRRKIQIAKITDKDRLHVTFSKRRAGLFNKACELCILCGAEVAVIVFSPAGKAFSFGHPFVDCVLDRFLSQSSAPEICSHPLVNAKSGAGAMSECSQRYMAVLSQLEALKMGGETTLDPLSTGQFWWDSPIGNLGLHELEKFRAALEELKKNLIMRMNELLIGSSSQSGAFFNENCGEVIDDPLAFLTPNYFSPIGPFDFGSGYGPF</sequence>
<dbReference type="InterPro" id="IPR036879">
    <property type="entry name" value="TF_MADSbox_sf"/>
</dbReference>
<protein>
    <submittedName>
        <fullName evidence="7">Agamous-like MADS-box protein AGL61</fullName>
    </submittedName>
</protein>
<dbReference type="GO" id="GO:0000978">
    <property type="term" value="F:RNA polymerase II cis-regulatory region sequence-specific DNA binding"/>
    <property type="evidence" value="ECO:0000318"/>
    <property type="project" value="GO_Central"/>
</dbReference>
<dbReference type="Proteomes" id="UP000189703">
    <property type="component" value="Unplaced"/>
</dbReference>
<evidence type="ECO:0000256" key="4">
    <source>
        <dbReference type="ARBA" id="ARBA00023163"/>
    </source>
</evidence>
<dbReference type="GO" id="GO:0006357">
    <property type="term" value="P:regulation of transcription by RNA polymerase II"/>
    <property type="evidence" value="ECO:0000318"/>
    <property type="project" value="GO_Central"/>
</dbReference>
<dbReference type="InterPro" id="IPR002100">
    <property type="entry name" value="TF_MADSbox"/>
</dbReference>
<dbReference type="GeneID" id="104589138"/>
<dbReference type="Pfam" id="PF00319">
    <property type="entry name" value="SRF-TF"/>
    <property type="match status" value="1"/>
</dbReference>
<dbReference type="GO" id="GO:0005634">
    <property type="term" value="C:nucleus"/>
    <property type="evidence" value="ECO:0007669"/>
    <property type="project" value="UniProtKB-SubCell"/>
</dbReference>
<reference evidence="7" key="1">
    <citation type="submission" date="2025-08" db="UniProtKB">
        <authorList>
            <consortium name="RefSeq"/>
        </authorList>
    </citation>
    <scope>IDENTIFICATION</scope>
</reference>
<name>A0A1U7ZE10_NELNU</name>
<dbReference type="RefSeq" id="XP_010245648.1">
    <property type="nucleotide sequence ID" value="XM_010247346.1"/>
</dbReference>
<keyword evidence="5" id="KW-0539">Nucleus</keyword>
<dbReference type="SUPFAM" id="SSF55455">
    <property type="entry name" value="SRF-like"/>
    <property type="match status" value="1"/>
</dbReference>
<evidence type="ECO:0000256" key="5">
    <source>
        <dbReference type="ARBA" id="ARBA00023242"/>
    </source>
</evidence>
<dbReference type="PANTHER" id="PTHR11945">
    <property type="entry name" value="MADS BOX PROTEIN"/>
    <property type="match status" value="1"/>
</dbReference>
<evidence type="ECO:0000256" key="3">
    <source>
        <dbReference type="ARBA" id="ARBA00023125"/>
    </source>
</evidence>
<evidence type="ECO:0000313" key="7">
    <source>
        <dbReference type="RefSeq" id="XP_010245648.1"/>
    </source>
</evidence>
<dbReference type="FunCoup" id="A0A1U7ZE10">
    <property type="interactions" value="21"/>
</dbReference>
<organism evidence="6 7">
    <name type="scientific">Nelumbo nucifera</name>
    <name type="common">Sacred lotus</name>
    <dbReference type="NCBI Taxonomy" id="4432"/>
    <lineage>
        <taxon>Eukaryota</taxon>
        <taxon>Viridiplantae</taxon>
        <taxon>Streptophyta</taxon>
        <taxon>Embryophyta</taxon>
        <taxon>Tracheophyta</taxon>
        <taxon>Spermatophyta</taxon>
        <taxon>Magnoliopsida</taxon>
        <taxon>Proteales</taxon>
        <taxon>Nelumbonaceae</taxon>
        <taxon>Nelumbo</taxon>
    </lineage>
</organism>
<dbReference type="CDD" id="cd00265">
    <property type="entry name" value="MADS_MEF2_like"/>
    <property type="match status" value="1"/>
</dbReference>
<dbReference type="Gene3D" id="3.40.1810.10">
    <property type="entry name" value="Transcription factor, MADS-box"/>
    <property type="match status" value="1"/>
</dbReference>
<dbReference type="GO" id="GO:0045944">
    <property type="term" value="P:positive regulation of transcription by RNA polymerase II"/>
    <property type="evidence" value="ECO:0007669"/>
    <property type="project" value="InterPro"/>
</dbReference>
<keyword evidence="2" id="KW-0805">Transcription regulation</keyword>
<dbReference type="AlphaFoldDB" id="A0A1U7ZE10"/>
<dbReference type="FunFam" id="3.40.1810.10:FF:000006">
    <property type="entry name" value="Agamous-like MADS-box protein AGL62"/>
    <property type="match status" value="1"/>
</dbReference>
<accession>A0A1U7ZE10</accession>
<dbReference type="PRINTS" id="PR00404">
    <property type="entry name" value="MADSDOMAIN"/>
</dbReference>
<dbReference type="PANTHER" id="PTHR11945:SF776">
    <property type="entry name" value="AGAMOUS-LIKE 50-RELATED"/>
    <property type="match status" value="1"/>
</dbReference>
<keyword evidence="3" id="KW-0238">DNA-binding</keyword>
<dbReference type="PROSITE" id="PS50066">
    <property type="entry name" value="MADS_BOX_2"/>
    <property type="match status" value="1"/>
</dbReference>
<gene>
    <name evidence="7" type="primary">LOC104589138</name>
</gene>
<dbReference type="GO" id="GO:0000981">
    <property type="term" value="F:DNA-binding transcription factor activity, RNA polymerase II-specific"/>
    <property type="evidence" value="ECO:0000318"/>
    <property type="project" value="GO_Central"/>
</dbReference>
<dbReference type="SMART" id="SM00432">
    <property type="entry name" value="MADS"/>
    <property type="match status" value="1"/>
</dbReference>
<dbReference type="eggNOG" id="KOG0014">
    <property type="taxonomic scope" value="Eukaryota"/>
</dbReference>
<evidence type="ECO:0000256" key="2">
    <source>
        <dbReference type="ARBA" id="ARBA00023015"/>
    </source>
</evidence>
<dbReference type="GO" id="GO:0046983">
    <property type="term" value="F:protein dimerization activity"/>
    <property type="evidence" value="ECO:0007669"/>
    <property type="project" value="InterPro"/>
</dbReference>
<evidence type="ECO:0000313" key="6">
    <source>
        <dbReference type="Proteomes" id="UP000189703"/>
    </source>
</evidence>
<dbReference type="OrthoDB" id="1896642at2759"/>
<dbReference type="InterPro" id="IPR033896">
    <property type="entry name" value="MEF2-like_N"/>
</dbReference>
<dbReference type="KEGG" id="nnu:104589138"/>
<comment type="subcellular location">
    <subcellularLocation>
        <location evidence="1">Nucleus</location>
    </subcellularLocation>
</comment>